<keyword evidence="3 6" id="KW-0067">ATP-binding</keyword>
<dbReference type="EMBL" id="LT629750">
    <property type="protein sequence ID" value="SDS81438.1"/>
    <property type="molecule type" value="Genomic_DNA"/>
</dbReference>
<reference evidence="7" key="1">
    <citation type="submission" date="2016-10" db="EMBL/GenBank/DDBJ databases">
        <authorList>
            <person name="Varghese N."/>
            <person name="Submissions S."/>
        </authorList>
    </citation>
    <scope>NUCLEOTIDE SEQUENCE [LARGE SCALE GENOMIC DNA]</scope>
    <source>
        <strain evidence="7">GAS369</strain>
    </source>
</reference>
<dbReference type="GO" id="GO:0005886">
    <property type="term" value="C:plasma membrane"/>
    <property type="evidence" value="ECO:0007669"/>
    <property type="project" value="TreeGrafter"/>
</dbReference>
<keyword evidence="7" id="KW-1185">Reference proteome</keyword>
<dbReference type="SUPFAM" id="SSF52540">
    <property type="entry name" value="P-loop containing nucleoside triphosphate hydrolases"/>
    <property type="match status" value="1"/>
</dbReference>
<evidence type="ECO:0000256" key="4">
    <source>
        <dbReference type="ARBA" id="ARBA00024722"/>
    </source>
</evidence>
<gene>
    <name evidence="6" type="ORF">SAMN05444158_3310</name>
</gene>
<sequence>MIRASALRTRQLTKIFNGTTVVSDVDFEMKVGSRQALIGPNGAGKTTFINLLTGNLPPTKGAVWVNERDVTQLPAHRRVKAGLARTFQINSLLRELSVIEHVQLAVAERVGGGSRMIGGRALKRQTAEAAYDILESLKLESTAISSIAELSYGRQRLVEIAIALALRPSVLLLDEPAAGVHPADSHAVFELIERLPSDVSVLFIEHDMKLVARFAQRISVLVAGQIVVEGSPQEIASNSFVRDIYLGHRHHG</sequence>
<name>A0A1H1V9L2_9BRAD</name>
<dbReference type="PANTHER" id="PTHR45772:SF2">
    <property type="entry name" value="ABC TRANSPORTER ATP-BINDING PROTEIN"/>
    <property type="match status" value="1"/>
</dbReference>
<dbReference type="AlphaFoldDB" id="A0A1H1V9L2"/>
<evidence type="ECO:0000313" key="6">
    <source>
        <dbReference type="EMBL" id="SDS81438.1"/>
    </source>
</evidence>
<dbReference type="InterPro" id="IPR003439">
    <property type="entry name" value="ABC_transporter-like_ATP-bd"/>
</dbReference>
<dbReference type="SMART" id="SM00382">
    <property type="entry name" value="AAA"/>
    <property type="match status" value="1"/>
</dbReference>
<dbReference type="Gene3D" id="3.40.50.300">
    <property type="entry name" value="P-loop containing nucleotide triphosphate hydrolases"/>
    <property type="match status" value="1"/>
</dbReference>
<dbReference type="PROSITE" id="PS50893">
    <property type="entry name" value="ABC_TRANSPORTER_2"/>
    <property type="match status" value="1"/>
</dbReference>
<evidence type="ECO:0000256" key="3">
    <source>
        <dbReference type="ARBA" id="ARBA00022840"/>
    </source>
</evidence>
<organism evidence="6 7">
    <name type="scientific">Bradyrhizobium canariense</name>
    <dbReference type="NCBI Taxonomy" id="255045"/>
    <lineage>
        <taxon>Bacteria</taxon>
        <taxon>Pseudomonadati</taxon>
        <taxon>Pseudomonadota</taxon>
        <taxon>Alphaproteobacteria</taxon>
        <taxon>Hyphomicrobiales</taxon>
        <taxon>Nitrobacteraceae</taxon>
        <taxon>Bradyrhizobium</taxon>
    </lineage>
</organism>
<comment type="function">
    <text evidence="4">Involved in beta-(1--&gt;2)glucan export. Transmembrane domains (TMD) form a pore in the inner membrane and the ATP-binding domain (NBD) is responsible for energy generation.</text>
</comment>
<evidence type="ECO:0000256" key="2">
    <source>
        <dbReference type="ARBA" id="ARBA00022741"/>
    </source>
</evidence>
<dbReference type="RefSeq" id="WP_146688025.1">
    <property type="nucleotide sequence ID" value="NZ_LT629750.1"/>
</dbReference>
<evidence type="ECO:0000313" key="7">
    <source>
        <dbReference type="Proteomes" id="UP000243904"/>
    </source>
</evidence>
<dbReference type="PANTHER" id="PTHR45772">
    <property type="entry name" value="CONSERVED COMPONENT OF ABC TRANSPORTER FOR NATURAL AMINO ACIDS-RELATED"/>
    <property type="match status" value="1"/>
</dbReference>
<dbReference type="InterPro" id="IPR003593">
    <property type="entry name" value="AAA+_ATPase"/>
</dbReference>
<dbReference type="GO" id="GO:0005524">
    <property type="term" value="F:ATP binding"/>
    <property type="evidence" value="ECO:0007669"/>
    <property type="project" value="UniProtKB-KW"/>
</dbReference>
<evidence type="ECO:0000256" key="1">
    <source>
        <dbReference type="ARBA" id="ARBA00022448"/>
    </source>
</evidence>
<dbReference type="GO" id="GO:0016887">
    <property type="term" value="F:ATP hydrolysis activity"/>
    <property type="evidence" value="ECO:0007669"/>
    <property type="project" value="InterPro"/>
</dbReference>
<keyword evidence="1" id="KW-0813">Transport</keyword>
<protein>
    <submittedName>
        <fullName evidence="6">Amino acid/amide ABC transporter ATP-binding protein 1, HAAT family</fullName>
    </submittedName>
</protein>
<proteinExistence type="predicted"/>
<dbReference type="CDD" id="cd03219">
    <property type="entry name" value="ABC_Mj1267_LivG_branched"/>
    <property type="match status" value="1"/>
</dbReference>
<evidence type="ECO:0000259" key="5">
    <source>
        <dbReference type="PROSITE" id="PS50893"/>
    </source>
</evidence>
<accession>A0A1H1V9L2</accession>
<keyword evidence="2" id="KW-0547">Nucleotide-binding</keyword>
<dbReference type="InterPro" id="IPR051120">
    <property type="entry name" value="ABC_AA/LPS_Transport"/>
</dbReference>
<dbReference type="Pfam" id="PF00005">
    <property type="entry name" value="ABC_tran"/>
    <property type="match status" value="1"/>
</dbReference>
<feature type="domain" description="ABC transporter" evidence="5">
    <location>
        <begin position="7"/>
        <end position="248"/>
    </location>
</feature>
<dbReference type="InterPro" id="IPR027417">
    <property type="entry name" value="P-loop_NTPase"/>
</dbReference>
<dbReference type="Proteomes" id="UP000243904">
    <property type="component" value="Chromosome I"/>
</dbReference>